<gene>
    <name evidence="2" type="ORF">OHC33_001536</name>
</gene>
<name>A0AAN8I6R6_9EURO</name>
<proteinExistence type="predicted"/>
<dbReference type="Proteomes" id="UP001316803">
    <property type="component" value="Unassembled WGS sequence"/>
</dbReference>
<dbReference type="EMBL" id="JAKLMC020000003">
    <property type="protein sequence ID" value="KAK5957167.1"/>
    <property type="molecule type" value="Genomic_DNA"/>
</dbReference>
<evidence type="ECO:0000256" key="1">
    <source>
        <dbReference type="SAM" id="MobiDB-lite"/>
    </source>
</evidence>
<feature type="region of interest" description="Disordered" evidence="1">
    <location>
        <begin position="1"/>
        <end position="67"/>
    </location>
</feature>
<accession>A0AAN8I6R6</accession>
<evidence type="ECO:0000313" key="2">
    <source>
        <dbReference type="EMBL" id="KAK5957167.1"/>
    </source>
</evidence>
<evidence type="ECO:0000313" key="3">
    <source>
        <dbReference type="Proteomes" id="UP001316803"/>
    </source>
</evidence>
<sequence>MAHMIAKIAKQSGEGSSYDGDGNRTVGGDGSAGGSKNKTLSGSTILTNGTPPSTDSQEQEKKRYDPTFSKILDEDRIDSGVWTTDRLYHAWVSGGTTSPMHAARGRSMPRHDERKNGRSGGGRWWHSQ</sequence>
<feature type="compositionally biased region" description="Gly residues" evidence="1">
    <location>
        <begin position="118"/>
        <end position="128"/>
    </location>
</feature>
<comment type="caution">
    <text evidence="2">The sequence shown here is derived from an EMBL/GenBank/DDBJ whole genome shotgun (WGS) entry which is preliminary data.</text>
</comment>
<dbReference type="AlphaFoldDB" id="A0AAN8I6R6"/>
<feature type="compositionally biased region" description="Polar residues" evidence="1">
    <location>
        <begin position="34"/>
        <end position="56"/>
    </location>
</feature>
<feature type="compositionally biased region" description="Basic and acidic residues" evidence="1">
    <location>
        <begin position="58"/>
        <end position="67"/>
    </location>
</feature>
<keyword evidence="3" id="KW-1185">Reference proteome</keyword>
<organism evidence="2 3">
    <name type="scientific">Knufia fluminis</name>
    <dbReference type="NCBI Taxonomy" id="191047"/>
    <lineage>
        <taxon>Eukaryota</taxon>
        <taxon>Fungi</taxon>
        <taxon>Dikarya</taxon>
        <taxon>Ascomycota</taxon>
        <taxon>Pezizomycotina</taxon>
        <taxon>Eurotiomycetes</taxon>
        <taxon>Chaetothyriomycetidae</taxon>
        <taxon>Chaetothyriales</taxon>
        <taxon>Trichomeriaceae</taxon>
        <taxon>Knufia</taxon>
    </lineage>
</organism>
<protein>
    <submittedName>
        <fullName evidence="2">Uncharacterized protein</fullName>
    </submittedName>
</protein>
<feature type="region of interest" description="Disordered" evidence="1">
    <location>
        <begin position="93"/>
        <end position="128"/>
    </location>
</feature>
<reference evidence="2 3" key="1">
    <citation type="submission" date="2022-12" db="EMBL/GenBank/DDBJ databases">
        <title>Genomic features and morphological characterization of a novel Knufia sp. strain isolated from spacecraft assembly facility.</title>
        <authorList>
            <person name="Teixeira M."/>
            <person name="Chander A.M."/>
            <person name="Stajich J.E."/>
            <person name="Venkateswaran K."/>
        </authorList>
    </citation>
    <scope>NUCLEOTIDE SEQUENCE [LARGE SCALE GENOMIC DNA]</scope>
    <source>
        <strain evidence="2 3">FJI-L2-BK-P2</strain>
    </source>
</reference>